<dbReference type="CDD" id="cd00093">
    <property type="entry name" value="HTH_XRE"/>
    <property type="match status" value="1"/>
</dbReference>
<accession>A0ABX7C264</accession>
<sequence length="81" mass="8895">MTINITDRSPASDRDRREQLGISVDDLAARAGISVDELTAYEHAKSESDGNPTIAMKVADALDRFERDIDPTKDDPQAHPT</sequence>
<protein>
    <submittedName>
        <fullName evidence="2">Helix-turn-helix transcriptional regulator</fullName>
    </submittedName>
</protein>
<dbReference type="Proteomes" id="UP000595857">
    <property type="component" value="Chromosome"/>
</dbReference>
<dbReference type="SUPFAM" id="SSF47413">
    <property type="entry name" value="lambda repressor-like DNA-binding domains"/>
    <property type="match status" value="1"/>
</dbReference>
<evidence type="ECO:0000313" key="3">
    <source>
        <dbReference type="Proteomes" id="UP000595857"/>
    </source>
</evidence>
<proteinExistence type="predicted"/>
<dbReference type="InterPro" id="IPR001387">
    <property type="entry name" value="Cro/C1-type_HTH"/>
</dbReference>
<dbReference type="RefSeq" id="WP_201630519.1">
    <property type="nucleotide sequence ID" value="NZ_CP068046.1"/>
</dbReference>
<dbReference type="Gene3D" id="1.10.260.40">
    <property type="entry name" value="lambda repressor-like DNA-binding domains"/>
    <property type="match status" value="1"/>
</dbReference>
<feature type="domain" description="HTH cro/C1-type" evidence="1">
    <location>
        <begin position="14"/>
        <end position="72"/>
    </location>
</feature>
<reference evidence="2 3" key="1">
    <citation type="submission" date="2021-01" db="EMBL/GenBank/DDBJ databases">
        <title>Genome seq and assembly of Devosia sp. LEGU1.</title>
        <authorList>
            <person name="Chhetri G."/>
        </authorList>
    </citation>
    <scope>NUCLEOTIDE SEQUENCE [LARGE SCALE GENOMIC DNA]</scope>
    <source>
        <strain evidence="2 3">LEGU1</strain>
    </source>
</reference>
<evidence type="ECO:0000313" key="2">
    <source>
        <dbReference type="EMBL" id="QQR38330.1"/>
    </source>
</evidence>
<name>A0ABX7C264_9HYPH</name>
<gene>
    <name evidence="2" type="ORF">JI748_11115</name>
</gene>
<dbReference type="SMART" id="SM00530">
    <property type="entry name" value="HTH_XRE"/>
    <property type="match status" value="1"/>
</dbReference>
<keyword evidence="3" id="KW-1185">Reference proteome</keyword>
<dbReference type="PROSITE" id="PS50943">
    <property type="entry name" value="HTH_CROC1"/>
    <property type="match status" value="1"/>
</dbReference>
<dbReference type="EMBL" id="CP068046">
    <property type="protein sequence ID" value="QQR38330.1"/>
    <property type="molecule type" value="Genomic_DNA"/>
</dbReference>
<organism evidence="2 3">
    <name type="scientific">Devosia rhizoryzae</name>
    <dbReference type="NCBI Taxonomy" id="2774137"/>
    <lineage>
        <taxon>Bacteria</taxon>
        <taxon>Pseudomonadati</taxon>
        <taxon>Pseudomonadota</taxon>
        <taxon>Alphaproteobacteria</taxon>
        <taxon>Hyphomicrobiales</taxon>
        <taxon>Devosiaceae</taxon>
        <taxon>Devosia</taxon>
    </lineage>
</organism>
<dbReference type="InterPro" id="IPR010982">
    <property type="entry name" value="Lambda_DNA-bd_dom_sf"/>
</dbReference>
<evidence type="ECO:0000259" key="1">
    <source>
        <dbReference type="PROSITE" id="PS50943"/>
    </source>
</evidence>
<dbReference type="Pfam" id="PF01381">
    <property type="entry name" value="HTH_3"/>
    <property type="match status" value="1"/>
</dbReference>